<feature type="domain" description="BTB" evidence="1">
    <location>
        <begin position="368"/>
        <end position="429"/>
    </location>
</feature>
<dbReference type="Pfam" id="PF00651">
    <property type="entry name" value="BTB"/>
    <property type="match status" value="1"/>
</dbReference>
<proteinExistence type="predicted"/>
<dbReference type="Gene3D" id="3.30.710.10">
    <property type="entry name" value="Potassium Channel Kv1.1, Chain A"/>
    <property type="match status" value="1"/>
</dbReference>
<dbReference type="Gene3D" id="1.25.40.420">
    <property type="match status" value="1"/>
</dbReference>
<evidence type="ECO:0000313" key="4">
    <source>
        <dbReference type="Proteomes" id="UP001497382"/>
    </source>
</evidence>
<comment type="caution">
    <text evidence="3">The sequence shown here is derived from an EMBL/GenBank/DDBJ whole genome shotgun (WGS) entry which is preliminary data.</text>
</comment>
<dbReference type="PROSITE" id="PS50144">
    <property type="entry name" value="MATH"/>
    <property type="match status" value="1"/>
</dbReference>
<dbReference type="Proteomes" id="UP001497382">
    <property type="component" value="Unassembled WGS sequence"/>
</dbReference>
<gene>
    <name evidence="3" type="ORF">LARSCL_LOCUS862</name>
</gene>
<dbReference type="AlphaFoldDB" id="A0AAV1YTG0"/>
<evidence type="ECO:0000259" key="1">
    <source>
        <dbReference type="PROSITE" id="PS50097"/>
    </source>
</evidence>
<dbReference type="InterPro" id="IPR002083">
    <property type="entry name" value="MATH/TRAF_dom"/>
</dbReference>
<evidence type="ECO:0000259" key="2">
    <source>
        <dbReference type="PROSITE" id="PS50144"/>
    </source>
</evidence>
<dbReference type="InterPro" id="IPR000210">
    <property type="entry name" value="BTB/POZ_dom"/>
</dbReference>
<reference evidence="3 4" key="1">
    <citation type="submission" date="2024-04" db="EMBL/GenBank/DDBJ databases">
        <authorList>
            <person name="Rising A."/>
            <person name="Reimegard J."/>
            <person name="Sonavane S."/>
            <person name="Akerstrom W."/>
            <person name="Nylinder S."/>
            <person name="Hedman E."/>
            <person name="Kallberg Y."/>
        </authorList>
    </citation>
    <scope>NUCLEOTIDE SEQUENCE [LARGE SCALE GENOMIC DNA]</scope>
</reference>
<dbReference type="SMART" id="SM00225">
    <property type="entry name" value="BTB"/>
    <property type="match status" value="1"/>
</dbReference>
<dbReference type="PANTHER" id="PTHR24413">
    <property type="entry name" value="SPECKLE-TYPE POZ PROTEIN"/>
    <property type="match status" value="1"/>
</dbReference>
<feature type="domain" description="MATH" evidence="2">
    <location>
        <begin position="11"/>
        <end position="141"/>
    </location>
</feature>
<name>A0AAV1YTG0_9ARAC</name>
<dbReference type="GO" id="GO:0030163">
    <property type="term" value="P:protein catabolic process"/>
    <property type="evidence" value="ECO:0007669"/>
    <property type="project" value="UniProtKB-ARBA"/>
</dbReference>
<keyword evidence="4" id="KW-1185">Reference proteome</keyword>
<dbReference type="InterPro" id="IPR008974">
    <property type="entry name" value="TRAF-like"/>
</dbReference>
<evidence type="ECO:0008006" key="5">
    <source>
        <dbReference type="Google" id="ProtNLM"/>
    </source>
</evidence>
<dbReference type="InterPro" id="IPR011333">
    <property type="entry name" value="SKP1/BTB/POZ_sf"/>
</dbReference>
<dbReference type="PROSITE" id="PS50097">
    <property type="entry name" value="BTB"/>
    <property type="match status" value="1"/>
</dbReference>
<protein>
    <recommendedName>
        <fullName evidence="5">Speckle-type POZ protein</fullName>
    </recommendedName>
</protein>
<dbReference type="SUPFAM" id="SSF49599">
    <property type="entry name" value="TRAF domain-like"/>
    <property type="match status" value="2"/>
</dbReference>
<accession>A0AAV1YTG0</accession>
<dbReference type="CDD" id="cd00121">
    <property type="entry name" value="MATH"/>
    <property type="match status" value="1"/>
</dbReference>
<evidence type="ECO:0000313" key="3">
    <source>
        <dbReference type="EMBL" id="CAL1262211.1"/>
    </source>
</evidence>
<dbReference type="EMBL" id="CAXIEN010000004">
    <property type="protein sequence ID" value="CAL1262211.1"/>
    <property type="molecule type" value="Genomic_DNA"/>
</dbReference>
<sequence>MFKKEENRKKCFTCIWKLENASFCWPKEKVPLESPAFVVDEIGETKWNFKLFPKRGNKQDYIGLLLHRMFDNGGLDKVEIDFELTFLAPDGTDLESIRKTKQTFFKKQFFGCFSFVKNDDIFRRKKSTYLPRDTLMVRGRIWKSEGEFSDNMQCTVRTVIGVEKIPFTLNVENFSTVAPYRRESHDIQSKNKKTSLSLDIILNCDGEIHFVINRKNKKIKYSTLEIFLLNSSKNDTTKCYQGEFWFHDQNERREFKIFHTKKMLMEKKKGFLPNDILSFRCKCVISFGIVREETERQIPHCSAFEPNNSTNNSEPNNSCSDKKAVLPVSKNILKESLKLIFDQNNKTSFSRDVLIDSLQSTINNSSFSDVELNTKFKTYPAHKFILGALSPTMFSKKEINSSINMVGFEDGTVFQMLQYIYNGEIKELNWVSASELYKVAEKFQILTLKEVCSQYLKQNLRRSNVCEALVLADLQQDESLKCFIQDYIVSHGEDIINSEEWKKMMETHLNLAAETMCLKFKKR</sequence>
<dbReference type="Pfam" id="PF22486">
    <property type="entry name" value="MATH_2"/>
    <property type="match status" value="1"/>
</dbReference>
<dbReference type="SUPFAM" id="SSF54695">
    <property type="entry name" value="POZ domain"/>
    <property type="match status" value="1"/>
</dbReference>
<organism evidence="3 4">
    <name type="scientific">Larinioides sclopetarius</name>
    <dbReference type="NCBI Taxonomy" id="280406"/>
    <lineage>
        <taxon>Eukaryota</taxon>
        <taxon>Metazoa</taxon>
        <taxon>Ecdysozoa</taxon>
        <taxon>Arthropoda</taxon>
        <taxon>Chelicerata</taxon>
        <taxon>Arachnida</taxon>
        <taxon>Araneae</taxon>
        <taxon>Araneomorphae</taxon>
        <taxon>Entelegynae</taxon>
        <taxon>Araneoidea</taxon>
        <taxon>Araneidae</taxon>
        <taxon>Larinioides</taxon>
    </lineage>
</organism>
<dbReference type="Gene3D" id="2.60.210.10">
    <property type="entry name" value="Apoptosis, Tumor Necrosis Factor Receptor Associated Protein 2, Chain A"/>
    <property type="match status" value="2"/>
</dbReference>